<sequence>MPQTEYIKPPVNKALFYTANYQSFHYAVFKQMDKSFGDGYTGKEDYKKSPYLSRLHPILKTLYFFDQVLGFTHEGGFGELYSYENGFMLEHCVRGFYELGEQEMVAMMCFAADYYELLESQAAFQNLSKAEQIAYVKNLSEHRVDFDLPVEKVSYDDLNIESFENLNNLFENKYKYAWYRLVRHIQNHAGQFVSDETGQPLDDGFTGQYVYTGDVGNHYRLTMENGKPHGIFEIDDTKQQNWVGEFEHGFLKKQSYRYHSPYSDSVYTAQYQYEPYDNGKDVVVTYIKSYDHSSQFEKQTCELLIASDVQIGKQTEWYEDGSLKSVKDYYSRYNPWLWRSEAYYPNGQLKHKGLKHRFNTAYWEYYHENGQQLREEFYDNEGNCHQTKWYPDGSIALQTVYGSGGEYLETHEFYPDGTKRMEYLYKMRKEMDISPYLGWVKMPINAWDEHGKQTLINGTGFIPGGNTIEEYQNGFATVLTEFYHDGNLSRKVFYERGKEIKVIVFDENGNEKWARETEFDDDGNMLKKVSYEYGKKVRTICYDKDGNFIDEEYH</sequence>
<gene>
    <name evidence="1" type="ORF">LVJ77_08555</name>
</gene>
<dbReference type="EMBL" id="CP091521">
    <property type="protein sequence ID" value="UOP04378.1"/>
    <property type="molecule type" value="Genomic_DNA"/>
</dbReference>
<evidence type="ECO:0000313" key="1">
    <source>
        <dbReference type="EMBL" id="UOP04378.1"/>
    </source>
</evidence>
<dbReference type="Gene3D" id="3.90.930.1">
    <property type="match status" value="2"/>
</dbReference>
<dbReference type="AlphaFoldDB" id="A0A8T9MVG1"/>
<dbReference type="Proteomes" id="UP000831534">
    <property type="component" value="Chromosome"/>
</dbReference>
<reference evidence="1" key="2">
    <citation type="submission" date="2024-09" db="EMBL/GenBank/DDBJ databases">
        <authorList>
            <person name="Veyrier F.J."/>
        </authorList>
    </citation>
    <scope>NUCLEOTIDE SEQUENCE</scope>
    <source>
        <strain evidence="1">17694</strain>
    </source>
</reference>
<proteinExistence type="predicted"/>
<name>A0A8T9MVG1_9NEIS</name>
<keyword evidence="2" id="KW-1185">Reference proteome</keyword>
<evidence type="ECO:0000313" key="2">
    <source>
        <dbReference type="Proteomes" id="UP000831534"/>
    </source>
</evidence>
<reference evidence="1" key="1">
    <citation type="journal article" date="2022" name="Res Sq">
        <title>Evolution of multicellular longitudinally dividing oral cavity symbionts (Neisseriaceae).</title>
        <authorList>
            <person name="Nyongesa S."/>
            <person name="Weber P."/>
            <person name="Bernet E."/>
            <person name="Pullido F."/>
            <person name="Nieckarz M."/>
            <person name="Delaby M."/>
            <person name="Nieves C."/>
            <person name="Viehboeck T."/>
            <person name="Krause N."/>
            <person name="Rivera-Millot A."/>
            <person name="Nakamura A."/>
            <person name="Vischer N."/>
            <person name="VanNieuwenhze M."/>
            <person name="Brun Y."/>
            <person name="Cava F."/>
            <person name="Bulgheresi S."/>
            <person name="Veyrier F."/>
        </authorList>
    </citation>
    <scope>NUCLEOTIDE SEQUENCE</scope>
    <source>
        <strain evidence="1">17694</strain>
    </source>
</reference>
<organism evidence="1 2">
    <name type="scientific">Conchiformibius kuhniae</name>
    <dbReference type="NCBI Taxonomy" id="211502"/>
    <lineage>
        <taxon>Bacteria</taxon>
        <taxon>Pseudomonadati</taxon>
        <taxon>Pseudomonadota</taxon>
        <taxon>Betaproteobacteria</taxon>
        <taxon>Neisseriales</taxon>
        <taxon>Neisseriaceae</taxon>
        <taxon>Conchiformibius</taxon>
    </lineage>
</organism>
<dbReference type="RefSeq" id="WP_027009940.1">
    <property type="nucleotide sequence ID" value="NZ_CP091521.1"/>
</dbReference>
<dbReference type="KEGG" id="ckh:LVJ77_08555"/>
<accession>A0A8T9MVG1</accession>
<protein>
    <submittedName>
        <fullName evidence="1">Toxin-antitoxin system YwqK family antitoxin</fullName>
    </submittedName>
</protein>